<protein>
    <submittedName>
        <fullName evidence="1">Uncharacterized protein</fullName>
    </submittedName>
</protein>
<name>A0ACC1SYJ1_9HYPO</name>
<dbReference type="Proteomes" id="UP001148629">
    <property type="component" value="Unassembled WGS sequence"/>
</dbReference>
<sequence>MARDARMSPELGNAPWLENSGAVSVSNSPWASVRLSSIALEAFQVVQKFLGSPLTGAGTVANVDDDETTDQSQHEPEDEDEDVSITTSNRNLTPADADEAPIVTYDNTKDRSENEPDAPDEYYIIWDLVDHRLDKETNRVSIKVQWKGIGVETWEDEETLQEDAAMTLYGYWKEQGGRTQALDVDLFHVFRILDHQGEGTRMRFKCQWVGYPASEVDCSWEPKAKVKRIAEVKLKEYYERLYQGE</sequence>
<proteinExistence type="predicted"/>
<gene>
    <name evidence="1" type="ORF">NM208_g668</name>
</gene>
<keyword evidence="2" id="KW-1185">Reference proteome</keyword>
<evidence type="ECO:0000313" key="2">
    <source>
        <dbReference type="Proteomes" id="UP001148629"/>
    </source>
</evidence>
<accession>A0ACC1SYJ1</accession>
<reference evidence="1" key="1">
    <citation type="submission" date="2022-08" db="EMBL/GenBank/DDBJ databases">
        <title>Genome Sequence of Fusarium decemcellulare.</title>
        <authorList>
            <person name="Buettner E."/>
        </authorList>
    </citation>
    <scope>NUCLEOTIDE SEQUENCE</scope>
    <source>
        <strain evidence="1">Babe19</strain>
    </source>
</reference>
<evidence type="ECO:0000313" key="1">
    <source>
        <dbReference type="EMBL" id="KAJ3549126.1"/>
    </source>
</evidence>
<dbReference type="EMBL" id="JANRMS010000030">
    <property type="protein sequence ID" value="KAJ3549126.1"/>
    <property type="molecule type" value="Genomic_DNA"/>
</dbReference>
<organism evidence="1 2">
    <name type="scientific">Fusarium decemcellulare</name>
    <dbReference type="NCBI Taxonomy" id="57161"/>
    <lineage>
        <taxon>Eukaryota</taxon>
        <taxon>Fungi</taxon>
        <taxon>Dikarya</taxon>
        <taxon>Ascomycota</taxon>
        <taxon>Pezizomycotina</taxon>
        <taxon>Sordariomycetes</taxon>
        <taxon>Hypocreomycetidae</taxon>
        <taxon>Hypocreales</taxon>
        <taxon>Nectriaceae</taxon>
        <taxon>Fusarium</taxon>
        <taxon>Fusarium decemcellulare species complex</taxon>
    </lineage>
</organism>
<comment type="caution">
    <text evidence="1">The sequence shown here is derived from an EMBL/GenBank/DDBJ whole genome shotgun (WGS) entry which is preliminary data.</text>
</comment>